<dbReference type="OrthoDB" id="4458880at2759"/>
<evidence type="ECO:0000256" key="1">
    <source>
        <dbReference type="SAM" id="MobiDB-lite"/>
    </source>
</evidence>
<name>A0A2I1C116_ASPN1</name>
<dbReference type="AlphaFoldDB" id="A0A2I1C116"/>
<feature type="non-terminal residue" evidence="2">
    <location>
        <position position="144"/>
    </location>
</feature>
<dbReference type="EMBL" id="MSZS01000007">
    <property type="protein sequence ID" value="PKX91309.1"/>
    <property type="molecule type" value="Genomic_DNA"/>
</dbReference>
<proteinExistence type="predicted"/>
<evidence type="ECO:0000313" key="3">
    <source>
        <dbReference type="Proteomes" id="UP000234474"/>
    </source>
</evidence>
<keyword evidence="3" id="KW-1185">Reference proteome</keyword>
<feature type="compositionally biased region" description="Basic and acidic residues" evidence="1">
    <location>
        <begin position="69"/>
        <end position="79"/>
    </location>
</feature>
<comment type="caution">
    <text evidence="2">The sequence shown here is derived from an EMBL/GenBank/DDBJ whole genome shotgun (WGS) entry which is preliminary data.</text>
</comment>
<evidence type="ECO:0000313" key="2">
    <source>
        <dbReference type="EMBL" id="PKX91309.1"/>
    </source>
</evidence>
<dbReference type="Proteomes" id="UP000234474">
    <property type="component" value="Unassembled WGS sequence"/>
</dbReference>
<organism evidence="2 3">
    <name type="scientific">Aspergillus novofumigatus (strain IBT 16806)</name>
    <dbReference type="NCBI Taxonomy" id="1392255"/>
    <lineage>
        <taxon>Eukaryota</taxon>
        <taxon>Fungi</taxon>
        <taxon>Dikarya</taxon>
        <taxon>Ascomycota</taxon>
        <taxon>Pezizomycotina</taxon>
        <taxon>Eurotiomycetes</taxon>
        <taxon>Eurotiomycetidae</taxon>
        <taxon>Eurotiales</taxon>
        <taxon>Aspergillaceae</taxon>
        <taxon>Aspergillus</taxon>
        <taxon>Aspergillus subgen. Fumigati</taxon>
    </lineage>
</organism>
<accession>A0A2I1C116</accession>
<protein>
    <submittedName>
        <fullName evidence="2">Uncharacterized protein</fullName>
    </submittedName>
</protein>
<dbReference type="OMA" id="VEPIMPQ"/>
<sequence>MPDYSITTDSMPTQRVPIVLDRPDDWWAWTGYIQTLAEQKRVWKYVDPDDQTIAVEKPVEPIMPQPAKPIDKMTSDERSAWQEISRHYDREERKYDKDANGLSVVWQAIQSTVSHNHWHIIKKRETVRQTLIKLRDKMKPDKMT</sequence>
<feature type="region of interest" description="Disordered" evidence="1">
    <location>
        <begin position="58"/>
        <end position="79"/>
    </location>
</feature>
<dbReference type="VEuPathDB" id="FungiDB:P174DRAFT_344158"/>
<gene>
    <name evidence="2" type="ORF">P174DRAFT_344158</name>
</gene>
<reference evidence="3" key="1">
    <citation type="journal article" date="2018" name="Proc. Natl. Acad. Sci. U.S.A.">
        <title>Linking secondary metabolites to gene clusters through genome sequencing of six diverse Aspergillus species.</title>
        <authorList>
            <person name="Kaerboelling I."/>
            <person name="Vesth T.C."/>
            <person name="Frisvad J.C."/>
            <person name="Nybo J.L."/>
            <person name="Theobald S."/>
            <person name="Kuo A."/>
            <person name="Bowyer P."/>
            <person name="Matsuda Y."/>
            <person name="Mondo S."/>
            <person name="Lyhne E.K."/>
            <person name="Kogle M.E."/>
            <person name="Clum A."/>
            <person name="Lipzen A."/>
            <person name="Salamov A."/>
            <person name="Ngan C.Y."/>
            <person name="Daum C."/>
            <person name="Chiniquy J."/>
            <person name="Barry K."/>
            <person name="LaButti K."/>
            <person name="Haridas S."/>
            <person name="Simmons B.A."/>
            <person name="Magnuson J.K."/>
            <person name="Mortensen U.H."/>
            <person name="Larsen T.O."/>
            <person name="Grigoriev I.V."/>
            <person name="Baker S.E."/>
            <person name="Andersen M.R."/>
        </authorList>
    </citation>
    <scope>NUCLEOTIDE SEQUENCE [LARGE SCALE GENOMIC DNA]</scope>
    <source>
        <strain evidence="3">IBT 16806</strain>
    </source>
</reference>
<dbReference type="GeneID" id="36529035"/>
<dbReference type="RefSeq" id="XP_024679904.1">
    <property type="nucleotide sequence ID" value="XM_024821709.1"/>
</dbReference>